<comment type="subcellular location">
    <subcellularLocation>
        <location evidence="1">Membrane</location>
        <topology evidence="1">Multi-pass membrane protein</topology>
    </subcellularLocation>
</comment>
<keyword evidence="8" id="KW-1185">Reference proteome</keyword>
<evidence type="ECO:0000313" key="7">
    <source>
        <dbReference type="EMBL" id="BAY57732.1"/>
    </source>
</evidence>
<dbReference type="AlphaFoldDB" id="A0A1Z4JLU8"/>
<evidence type="ECO:0000256" key="5">
    <source>
        <dbReference type="ARBA" id="ARBA00023136"/>
    </source>
</evidence>
<evidence type="ECO:0000256" key="1">
    <source>
        <dbReference type="ARBA" id="ARBA00004141"/>
    </source>
</evidence>
<feature type="transmembrane region" description="Helical" evidence="6">
    <location>
        <begin position="43"/>
        <end position="65"/>
    </location>
</feature>
<feature type="transmembrane region" description="Helical" evidence="6">
    <location>
        <begin position="187"/>
        <end position="209"/>
    </location>
</feature>
<keyword evidence="5 6" id="KW-0472">Membrane</keyword>
<dbReference type="EMBL" id="AP018203">
    <property type="protein sequence ID" value="BAY57732.1"/>
    <property type="molecule type" value="Genomic_DNA"/>
</dbReference>
<feature type="transmembrane region" description="Helical" evidence="6">
    <location>
        <begin position="153"/>
        <end position="175"/>
    </location>
</feature>
<dbReference type="Pfam" id="PF03239">
    <property type="entry name" value="FTR1"/>
    <property type="match status" value="1"/>
</dbReference>
<feature type="transmembrane region" description="Helical" evidence="6">
    <location>
        <begin position="125"/>
        <end position="147"/>
    </location>
</feature>
<dbReference type="GO" id="GO:0015093">
    <property type="term" value="F:ferrous iron transmembrane transporter activity"/>
    <property type="evidence" value="ECO:0007669"/>
    <property type="project" value="TreeGrafter"/>
</dbReference>
<dbReference type="PANTHER" id="PTHR31632:SF2">
    <property type="entry name" value="PLASMA MEMBRANE IRON PERMEASE"/>
    <property type="match status" value="1"/>
</dbReference>
<dbReference type="InterPro" id="IPR004923">
    <property type="entry name" value="FTR1/Fip1/EfeU"/>
</dbReference>
<feature type="transmembrane region" description="Helical" evidence="6">
    <location>
        <begin position="6"/>
        <end position="31"/>
    </location>
</feature>
<name>A0A1Z4JLU8_LEPBY</name>
<accession>A0A1Z4JLU8</accession>
<sequence length="314" mass="34107">MDLSSAIPTFVITLREGVEAALIVGIVLAYLNKANRRNLKGWVWAGVGVGLAASGMIGVLFGWIVEQAGTAGVSIEQFLEASFSVLAIACLSWMLIWMTRNARSLKQDVEGAIASTIKQDAQAGWGIFGLIFFAVVREGFETVLFIAGKFQQGVVPTLGALAGIGFATGIGALLFRYGVRLDIRKFFMIMGILLLMIVSGLVVTALGHFDAGMNALAQVDRKSASLCFYYERFAKPQDRDCVLGPMVWNFSKIMPAEQFPGSILSALLGYTDRLYLVQAIAYFVFLITVGGAYFQSLLGRSLFPLRRKPTNSSQ</sequence>
<evidence type="ECO:0000256" key="4">
    <source>
        <dbReference type="ARBA" id="ARBA00022989"/>
    </source>
</evidence>
<evidence type="ECO:0000256" key="6">
    <source>
        <dbReference type="SAM" id="Phobius"/>
    </source>
</evidence>
<proteinExistence type="inferred from homology"/>
<dbReference type="GO" id="GO:0033573">
    <property type="term" value="C:high-affinity iron permease complex"/>
    <property type="evidence" value="ECO:0007669"/>
    <property type="project" value="InterPro"/>
</dbReference>
<organism evidence="7 8">
    <name type="scientific">Leptolyngbya boryana NIES-2135</name>
    <dbReference type="NCBI Taxonomy" id="1973484"/>
    <lineage>
        <taxon>Bacteria</taxon>
        <taxon>Bacillati</taxon>
        <taxon>Cyanobacteriota</taxon>
        <taxon>Cyanophyceae</taxon>
        <taxon>Leptolyngbyales</taxon>
        <taxon>Leptolyngbyaceae</taxon>
        <taxon>Leptolyngbya group</taxon>
        <taxon>Leptolyngbya</taxon>
    </lineage>
</organism>
<evidence type="ECO:0000256" key="2">
    <source>
        <dbReference type="ARBA" id="ARBA00008333"/>
    </source>
</evidence>
<evidence type="ECO:0000256" key="3">
    <source>
        <dbReference type="ARBA" id="ARBA00022692"/>
    </source>
</evidence>
<keyword evidence="3 6" id="KW-0812">Transmembrane</keyword>
<dbReference type="PANTHER" id="PTHR31632">
    <property type="entry name" value="IRON TRANSPORTER FTH1"/>
    <property type="match status" value="1"/>
</dbReference>
<comment type="similarity">
    <text evidence="2">Belongs to the oxidase-dependent Fe transporter (OFeT) (TC 9.A.10.1) family.</text>
</comment>
<evidence type="ECO:0000313" key="8">
    <source>
        <dbReference type="Proteomes" id="UP000217895"/>
    </source>
</evidence>
<feature type="transmembrane region" description="Helical" evidence="6">
    <location>
        <begin position="275"/>
        <end position="298"/>
    </location>
</feature>
<protein>
    <submittedName>
        <fullName evidence="7">Iron permease FTR1</fullName>
    </submittedName>
</protein>
<keyword evidence="4 6" id="KW-1133">Transmembrane helix</keyword>
<dbReference type="Proteomes" id="UP000217895">
    <property type="component" value="Chromosome"/>
</dbReference>
<reference evidence="7 8" key="1">
    <citation type="submission" date="2017-06" db="EMBL/GenBank/DDBJ databases">
        <title>Genome sequencing of cyanobaciteial culture collection at National Institute for Environmental Studies (NIES).</title>
        <authorList>
            <person name="Hirose Y."/>
            <person name="Shimura Y."/>
            <person name="Fujisawa T."/>
            <person name="Nakamura Y."/>
            <person name="Kawachi M."/>
        </authorList>
    </citation>
    <scope>NUCLEOTIDE SEQUENCE [LARGE SCALE GENOMIC DNA]</scope>
    <source>
        <strain evidence="7 8">NIES-2135</strain>
    </source>
</reference>
<gene>
    <name evidence="7" type="ORF">NIES2135_46030</name>
</gene>
<feature type="transmembrane region" description="Helical" evidence="6">
    <location>
        <begin position="77"/>
        <end position="97"/>
    </location>
</feature>